<name>A0ABQ3VQK3_9CHLR</name>
<reference evidence="6 7" key="1">
    <citation type="journal article" date="2021" name="Int. J. Syst. Evol. Microbiol.">
        <title>Reticulibacter mediterranei gen. nov., sp. nov., within the new family Reticulibacteraceae fam. nov., and Ktedonospora formicarum gen. nov., sp. nov., Ktedonobacter robiniae sp. nov., Dictyobacter formicarum sp. nov. and Dictyobacter arantiisoli sp. nov., belonging to the class Ktedonobacteria.</title>
        <authorList>
            <person name="Yabe S."/>
            <person name="Zheng Y."/>
            <person name="Wang C.M."/>
            <person name="Sakai Y."/>
            <person name="Abe K."/>
            <person name="Yokota A."/>
            <person name="Donadio S."/>
            <person name="Cavaletti L."/>
            <person name="Monciardini P."/>
        </authorList>
    </citation>
    <scope>NUCLEOTIDE SEQUENCE [LARGE SCALE GENOMIC DNA]</scope>
    <source>
        <strain evidence="6 7">SOSP1-9</strain>
    </source>
</reference>
<dbReference type="InterPro" id="IPR050226">
    <property type="entry name" value="NagZ_Beta-hexosaminidase"/>
</dbReference>
<evidence type="ECO:0000256" key="1">
    <source>
        <dbReference type="ARBA" id="ARBA00005336"/>
    </source>
</evidence>
<dbReference type="EMBL" id="BNJJ01000021">
    <property type="protein sequence ID" value="GHO88095.1"/>
    <property type="molecule type" value="Genomic_DNA"/>
</dbReference>
<keyword evidence="7" id="KW-1185">Reference proteome</keyword>
<keyword evidence="4" id="KW-1133">Transmembrane helix</keyword>
<evidence type="ECO:0000256" key="2">
    <source>
        <dbReference type="ARBA" id="ARBA00022801"/>
    </source>
</evidence>
<keyword evidence="3" id="KW-0326">Glycosidase</keyword>
<feature type="domain" description="Glycoside hydrolase family 3 N-terminal" evidence="5">
    <location>
        <begin position="107"/>
        <end position="435"/>
    </location>
</feature>
<proteinExistence type="inferred from homology"/>
<comment type="similarity">
    <text evidence="1">Belongs to the glycosyl hydrolase 3 family.</text>
</comment>
<comment type="caution">
    <text evidence="6">The sequence shown here is derived from an EMBL/GenBank/DDBJ whole genome shotgun (WGS) entry which is preliminary data.</text>
</comment>
<keyword evidence="4" id="KW-0472">Membrane</keyword>
<accession>A0ABQ3VQK3</accession>
<dbReference type="Proteomes" id="UP000635565">
    <property type="component" value="Unassembled WGS sequence"/>
</dbReference>
<dbReference type="PANTHER" id="PTHR30480">
    <property type="entry name" value="BETA-HEXOSAMINIDASE-RELATED"/>
    <property type="match status" value="1"/>
</dbReference>
<dbReference type="PANTHER" id="PTHR30480:SF16">
    <property type="entry name" value="GLYCOSIDE HYDROLASE FAMILY 3 DOMAIN PROTEIN"/>
    <property type="match status" value="1"/>
</dbReference>
<organism evidence="6 7">
    <name type="scientific">Dictyobacter formicarum</name>
    <dbReference type="NCBI Taxonomy" id="2778368"/>
    <lineage>
        <taxon>Bacteria</taxon>
        <taxon>Bacillati</taxon>
        <taxon>Chloroflexota</taxon>
        <taxon>Ktedonobacteria</taxon>
        <taxon>Ktedonobacterales</taxon>
        <taxon>Dictyobacteraceae</taxon>
        <taxon>Dictyobacter</taxon>
    </lineage>
</organism>
<evidence type="ECO:0000259" key="5">
    <source>
        <dbReference type="Pfam" id="PF00933"/>
    </source>
</evidence>
<keyword evidence="4" id="KW-0812">Transmembrane</keyword>
<protein>
    <recommendedName>
        <fullName evidence="5">Glycoside hydrolase family 3 N-terminal domain-containing protein</fullName>
    </recommendedName>
</protein>
<evidence type="ECO:0000313" key="7">
    <source>
        <dbReference type="Proteomes" id="UP000635565"/>
    </source>
</evidence>
<dbReference type="InterPro" id="IPR001764">
    <property type="entry name" value="Glyco_hydro_3_N"/>
</dbReference>
<gene>
    <name evidence="6" type="ORF">KSZ_61010</name>
</gene>
<dbReference type="Gene3D" id="3.20.20.300">
    <property type="entry name" value="Glycoside hydrolase, family 3, N-terminal domain"/>
    <property type="match status" value="1"/>
</dbReference>
<sequence length="446" mass="47791">MIYPSPLEHKQQQSRAPGRSLQHILFSAMLLVLAVHIACIFTIGQIWHISNTSERPISPALGAVYAHQSTSTQSSRSSSSPYAPLANQASGQNQSIDAYIDHMTQTQKIGQLLMLPVYTNGYNSVLNQPLQQWDIANVIIFTQYGGALMPSTQSGLAQLGHDLQAHANQRLIVATDEEGGTVDRLAPYYGSTPSPSSLAAKSDTKQVYAQARQNAQRLLANGINANLAPLVDVYQGGAIDQSRMFGSTPGDVIKYAGAFLDGLQQNGVQGTLKHWPGIGSAPVNPDNGLSSITHSQAQLNSVDFAPFRALLSHQPGMIMTTHVMVPAYDSHKPASLSPVLINQVLRGQLGYQGVVVTDQMEAGGLLQFMQQQGYSNPSQAIAEATVQAILAGNDIIECPMAPDRQAAVVNAVTSAVQSGRISQDRLHQSLQRIIALKARMGLISLS</sequence>
<dbReference type="Pfam" id="PF00933">
    <property type="entry name" value="Glyco_hydro_3"/>
    <property type="match status" value="1"/>
</dbReference>
<evidence type="ECO:0000256" key="3">
    <source>
        <dbReference type="ARBA" id="ARBA00023295"/>
    </source>
</evidence>
<dbReference type="SUPFAM" id="SSF51445">
    <property type="entry name" value="(Trans)glycosidases"/>
    <property type="match status" value="1"/>
</dbReference>
<evidence type="ECO:0000313" key="6">
    <source>
        <dbReference type="EMBL" id="GHO88095.1"/>
    </source>
</evidence>
<evidence type="ECO:0000256" key="4">
    <source>
        <dbReference type="SAM" id="Phobius"/>
    </source>
</evidence>
<dbReference type="RefSeq" id="WP_201365675.1">
    <property type="nucleotide sequence ID" value="NZ_BNJJ01000021.1"/>
</dbReference>
<feature type="transmembrane region" description="Helical" evidence="4">
    <location>
        <begin position="21"/>
        <end position="47"/>
    </location>
</feature>
<dbReference type="InterPro" id="IPR036962">
    <property type="entry name" value="Glyco_hydro_3_N_sf"/>
</dbReference>
<dbReference type="InterPro" id="IPR017853">
    <property type="entry name" value="GH"/>
</dbReference>
<keyword evidence="2" id="KW-0378">Hydrolase</keyword>